<name>A0A072UAR3_MEDTR</name>
<feature type="compositionally biased region" description="Low complexity" evidence="1">
    <location>
        <begin position="116"/>
        <end position="128"/>
    </location>
</feature>
<dbReference type="EMBL" id="CM001223">
    <property type="protein sequence ID" value="KEH22905.1"/>
    <property type="molecule type" value="Genomic_DNA"/>
</dbReference>
<reference evidence="2 4" key="1">
    <citation type="journal article" date="2011" name="Nature">
        <title>The Medicago genome provides insight into the evolution of rhizobial symbioses.</title>
        <authorList>
            <person name="Young N.D."/>
            <person name="Debelle F."/>
            <person name="Oldroyd G.E."/>
            <person name="Geurts R."/>
            <person name="Cannon S.B."/>
            <person name="Udvardi M.K."/>
            <person name="Benedito V.A."/>
            <person name="Mayer K.F."/>
            <person name="Gouzy J."/>
            <person name="Schoof H."/>
            <person name="Van de Peer Y."/>
            <person name="Proost S."/>
            <person name="Cook D.R."/>
            <person name="Meyers B.C."/>
            <person name="Spannagl M."/>
            <person name="Cheung F."/>
            <person name="De Mita S."/>
            <person name="Krishnakumar V."/>
            <person name="Gundlach H."/>
            <person name="Zhou S."/>
            <person name="Mudge J."/>
            <person name="Bharti A.K."/>
            <person name="Murray J.D."/>
            <person name="Naoumkina M.A."/>
            <person name="Rosen B."/>
            <person name="Silverstein K.A."/>
            <person name="Tang H."/>
            <person name="Rombauts S."/>
            <person name="Zhao P.X."/>
            <person name="Zhou P."/>
            <person name="Barbe V."/>
            <person name="Bardou P."/>
            <person name="Bechner M."/>
            <person name="Bellec A."/>
            <person name="Berger A."/>
            <person name="Berges H."/>
            <person name="Bidwell S."/>
            <person name="Bisseling T."/>
            <person name="Choisne N."/>
            <person name="Couloux A."/>
            <person name="Denny R."/>
            <person name="Deshpande S."/>
            <person name="Dai X."/>
            <person name="Doyle J.J."/>
            <person name="Dudez A.M."/>
            <person name="Farmer A.D."/>
            <person name="Fouteau S."/>
            <person name="Franken C."/>
            <person name="Gibelin C."/>
            <person name="Gish J."/>
            <person name="Goldstein S."/>
            <person name="Gonzalez A.J."/>
            <person name="Green P.J."/>
            <person name="Hallab A."/>
            <person name="Hartog M."/>
            <person name="Hua A."/>
            <person name="Humphray S.J."/>
            <person name="Jeong D.H."/>
            <person name="Jing Y."/>
            <person name="Jocker A."/>
            <person name="Kenton S.M."/>
            <person name="Kim D.J."/>
            <person name="Klee K."/>
            <person name="Lai H."/>
            <person name="Lang C."/>
            <person name="Lin S."/>
            <person name="Macmil S.L."/>
            <person name="Magdelenat G."/>
            <person name="Matthews L."/>
            <person name="McCorrison J."/>
            <person name="Monaghan E.L."/>
            <person name="Mun J.H."/>
            <person name="Najar F.Z."/>
            <person name="Nicholson C."/>
            <person name="Noirot C."/>
            <person name="O'Bleness M."/>
            <person name="Paule C.R."/>
            <person name="Poulain J."/>
            <person name="Prion F."/>
            <person name="Qin B."/>
            <person name="Qu C."/>
            <person name="Retzel E.F."/>
            <person name="Riddle C."/>
            <person name="Sallet E."/>
            <person name="Samain S."/>
            <person name="Samson N."/>
            <person name="Sanders I."/>
            <person name="Saurat O."/>
            <person name="Scarpelli C."/>
            <person name="Schiex T."/>
            <person name="Segurens B."/>
            <person name="Severin A.J."/>
            <person name="Sherrier D.J."/>
            <person name="Shi R."/>
            <person name="Sims S."/>
            <person name="Singer S.R."/>
            <person name="Sinharoy S."/>
            <person name="Sterck L."/>
            <person name="Viollet A."/>
            <person name="Wang B.B."/>
            <person name="Wang K."/>
            <person name="Wang M."/>
            <person name="Wang X."/>
            <person name="Warfsmann J."/>
            <person name="Weissenbach J."/>
            <person name="White D.D."/>
            <person name="White J.D."/>
            <person name="Wiley G.B."/>
            <person name="Wincker P."/>
            <person name="Xing Y."/>
            <person name="Yang L."/>
            <person name="Yao Z."/>
            <person name="Ying F."/>
            <person name="Zhai J."/>
            <person name="Zhou L."/>
            <person name="Zuber A."/>
            <person name="Denarie J."/>
            <person name="Dixon R.A."/>
            <person name="May G.D."/>
            <person name="Schwartz D.C."/>
            <person name="Rogers J."/>
            <person name="Quetier F."/>
            <person name="Town C.D."/>
            <person name="Roe B.A."/>
        </authorList>
    </citation>
    <scope>NUCLEOTIDE SEQUENCE [LARGE SCALE GENOMIC DNA]</scope>
    <source>
        <strain evidence="2">A17</strain>
        <strain evidence="3 4">cv. Jemalong A17</strain>
    </source>
</reference>
<dbReference type="HOGENOM" id="CLU_1962877_0_0_1"/>
<dbReference type="Proteomes" id="UP000002051">
    <property type="component" value="Unassembled WGS sequence"/>
</dbReference>
<feature type="region of interest" description="Disordered" evidence="1">
    <location>
        <begin position="99"/>
        <end position="128"/>
    </location>
</feature>
<accession>A0A072UAR3</accession>
<dbReference type="EnsemblPlants" id="KEH22905">
    <property type="protein sequence ID" value="KEH22905"/>
    <property type="gene ID" value="MTR_7g062170"/>
</dbReference>
<gene>
    <name evidence="2" type="ordered locus">MTR_7g062170</name>
</gene>
<evidence type="ECO:0000313" key="3">
    <source>
        <dbReference type="EnsemblPlants" id="KEH22905"/>
    </source>
</evidence>
<proteinExistence type="predicted"/>
<dbReference type="AlphaFoldDB" id="A0A072UAR3"/>
<evidence type="ECO:0000256" key="1">
    <source>
        <dbReference type="SAM" id="MobiDB-lite"/>
    </source>
</evidence>
<organism evidence="2 4">
    <name type="scientific">Medicago truncatula</name>
    <name type="common">Barrel medic</name>
    <name type="synonym">Medicago tribuloides</name>
    <dbReference type="NCBI Taxonomy" id="3880"/>
    <lineage>
        <taxon>Eukaryota</taxon>
        <taxon>Viridiplantae</taxon>
        <taxon>Streptophyta</taxon>
        <taxon>Embryophyta</taxon>
        <taxon>Tracheophyta</taxon>
        <taxon>Spermatophyta</taxon>
        <taxon>Magnoliopsida</taxon>
        <taxon>eudicotyledons</taxon>
        <taxon>Gunneridae</taxon>
        <taxon>Pentapetalae</taxon>
        <taxon>rosids</taxon>
        <taxon>fabids</taxon>
        <taxon>Fabales</taxon>
        <taxon>Fabaceae</taxon>
        <taxon>Papilionoideae</taxon>
        <taxon>50 kb inversion clade</taxon>
        <taxon>NPAAA clade</taxon>
        <taxon>Hologalegina</taxon>
        <taxon>IRL clade</taxon>
        <taxon>Trifolieae</taxon>
        <taxon>Medicago</taxon>
    </lineage>
</organism>
<protein>
    <submittedName>
        <fullName evidence="2 3">Uncharacterized protein</fullName>
    </submittedName>
</protein>
<keyword evidence="4" id="KW-1185">Reference proteome</keyword>
<reference evidence="2 4" key="2">
    <citation type="journal article" date="2014" name="BMC Genomics">
        <title>An improved genome release (version Mt4.0) for the model legume Medicago truncatula.</title>
        <authorList>
            <person name="Tang H."/>
            <person name="Krishnakumar V."/>
            <person name="Bidwell S."/>
            <person name="Rosen B."/>
            <person name="Chan A."/>
            <person name="Zhou S."/>
            <person name="Gentzbittel L."/>
            <person name="Childs K.L."/>
            <person name="Yandell M."/>
            <person name="Gundlach H."/>
            <person name="Mayer K.F."/>
            <person name="Schwartz D.C."/>
            <person name="Town C.D."/>
        </authorList>
    </citation>
    <scope>GENOME REANNOTATION</scope>
    <source>
        <strain evidence="2">A17</strain>
        <strain evidence="3 4">cv. Jemalong A17</strain>
    </source>
</reference>
<sequence>MSLAMYLTFLGDSDATAKGEVRFVRDGNSLVDVWSDLKKRFAQGALIMLLYASVSNMSTSDKRVKVEHLISKRTHKLIALRFLVRVWCLSCLWGCSGLDVDGPPSSPQRPNSGIRAPGPTKGTTKATG</sequence>
<evidence type="ECO:0000313" key="2">
    <source>
        <dbReference type="EMBL" id="KEH22905.1"/>
    </source>
</evidence>
<reference evidence="3" key="3">
    <citation type="submission" date="2015-04" db="UniProtKB">
        <authorList>
            <consortium name="EnsemblPlants"/>
        </authorList>
    </citation>
    <scope>IDENTIFICATION</scope>
    <source>
        <strain evidence="3">cv. Jemalong A17</strain>
    </source>
</reference>
<evidence type="ECO:0000313" key="4">
    <source>
        <dbReference type="Proteomes" id="UP000002051"/>
    </source>
</evidence>